<proteinExistence type="predicted"/>
<organism evidence="3 4">
    <name type="scientific">Streptomyces cynarae</name>
    <dbReference type="NCBI Taxonomy" id="2981134"/>
    <lineage>
        <taxon>Bacteria</taxon>
        <taxon>Bacillati</taxon>
        <taxon>Actinomycetota</taxon>
        <taxon>Actinomycetes</taxon>
        <taxon>Kitasatosporales</taxon>
        <taxon>Streptomycetaceae</taxon>
        <taxon>Streptomyces</taxon>
    </lineage>
</organism>
<sequence length="200" mass="21185">MDGAEPEAGRGRRFRRCRRGSAGSTGAAGVVGSAGAGRTALRLRLKQRQVLATAILDRLLDHCEVVPIKGPGYRLKNGLTAVEGEAASPEICRAVSDRAKCRLLGAVCPGTRSTRFRSVSGVPVAHEAAMPGRPRGHASVGHGPSSRSRPGSRNTMRTRCTARTWRTPADRSGTGMSGRASHRPRIFADPHRGPSPRSPP</sequence>
<feature type="region of interest" description="Disordered" evidence="1">
    <location>
        <begin position="127"/>
        <end position="200"/>
    </location>
</feature>
<evidence type="ECO:0000313" key="3">
    <source>
        <dbReference type="EMBL" id="UXY24085.1"/>
    </source>
</evidence>
<dbReference type="GO" id="GO:0005524">
    <property type="term" value="F:ATP binding"/>
    <property type="evidence" value="ECO:0007669"/>
    <property type="project" value="UniProtKB-KW"/>
</dbReference>
<dbReference type="Pfam" id="PF01695">
    <property type="entry name" value="IstB_IS21"/>
    <property type="match status" value="1"/>
</dbReference>
<accession>A0ABY6EBN1</accession>
<feature type="compositionally biased region" description="Low complexity" evidence="1">
    <location>
        <begin position="143"/>
        <end position="153"/>
    </location>
</feature>
<keyword evidence="4" id="KW-1185">Reference proteome</keyword>
<keyword evidence="3" id="KW-0067">ATP-binding</keyword>
<dbReference type="InterPro" id="IPR002611">
    <property type="entry name" value="IstB_ATP-bd"/>
</dbReference>
<dbReference type="Proteomes" id="UP001061298">
    <property type="component" value="Chromosome"/>
</dbReference>
<gene>
    <name evidence="3" type="ORF">N8I84_39315</name>
</gene>
<protein>
    <submittedName>
        <fullName evidence="3">ATP-binding protein</fullName>
    </submittedName>
</protein>
<name>A0ABY6EBN1_9ACTN</name>
<evidence type="ECO:0000256" key="1">
    <source>
        <dbReference type="SAM" id="MobiDB-lite"/>
    </source>
</evidence>
<dbReference type="EMBL" id="CP106793">
    <property type="protein sequence ID" value="UXY24085.1"/>
    <property type="molecule type" value="Genomic_DNA"/>
</dbReference>
<feature type="compositionally biased region" description="Low complexity" evidence="1">
    <location>
        <begin position="20"/>
        <end position="29"/>
    </location>
</feature>
<feature type="region of interest" description="Disordered" evidence="1">
    <location>
        <begin position="1"/>
        <end position="29"/>
    </location>
</feature>
<evidence type="ECO:0000259" key="2">
    <source>
        <dbReference type="Pfam" id="PF01695"/>
    </source>
</evidence>
<feature type="domain" description="IstB-like ATP-binding" evidence="2">
    <location>
        <begin position="48"/>
        <end position="79"/>
    </location>
</feature>
<keyword evidence="3" id="KW-0547">Nucleotide-binding</keyword>
<evidence type="ECO:0000313" key="4">
    <source>
        <dbReference type="Proteomes" id="UP001061298"/>
    </source>
</evidence>
<reference evidence="3" key="1">
    <citation type="submission" date="2022-10" db="EMBL/GenBank/DDBJ databases">
        <authorList>
            <person name="Mo P."/>
        </authorList>
    </citation>
    <scope>NUCLEOTIDE SEQUENCE</scope>
    <source>
        <strain evidence="3">HUAS 13-4</strain>
    </source>
</reference>